<organism evidence="1 2">
    <name type="scientific">Polycladomyces zharkentensis</name>
    <dbReference type="NCBI Taxonomy" id="2807616"/>
    <lineage>
        <taxon>Bacteria</taxon>
        <taxon>Bacillati</taxon>
        <taxon>Bacillota</taxon>
        <taxon>Bacilli</taxon>
        <taxon>Bacillales</taxon>
        <taxon>Thermoactinomycetaceae</taxon>
        <taxon>Polycladomyces</taxon>
    </lineage>
</organism>
<sequence>MWNPIVHQERYWQPYVSPFDPCRPIRVKKYVVPPNQYIPFQPPCLPQFSPKEALRRGTLWPLLYSPYRKTQFDGGSER</sequence>
<dbReference type="EMBL" id="JAFHAP010000004">
    <property type="protein sequence ID" value="MBN2908704.1"/>
    <property type="molecule type" value="Genomic_DNA"/>
</dbReference>
<dbReference type="RefSeq" id="WP_205493044.1">
    <property type="nucleotide sequence ID" value="NZ_JAFHAP010000004.1"/>
</dbReference>
<gene>
    <name evidence="1" type="ORF">JQC72_04110</name>
</gene>
<dbReference type="Proteomes" id="UP001177120">
    <property type="component" value="Unassembled WGS sequence"/>
</dbReference>
<evidence type="ECO:0000313" key="1">
    <source>
        <dbReference type="EMBL" id="MBN2908704.1"/>
    </source>
</evidence>
<comment type="caution">
    <text evidence="1">The sequence shown here is derived from an EMBL/GenBank/DDBJ whole genome shotgun (WGS) entry which is preliminary data.</text>
</comment>
<proteinExistence type="predicted"/>
<protein>
    <submittedName>
        <fullName evidence="1">Spore coat associated protein CotJA</fullName>
    </submittedName>
</protein>
<keyword evidence="2" id="KW-1185">Reference proteome</keyword>
<reference evidence="1" key="1">
    <citation type="journal article" date="2024" name="Int. J. Syst. Evol. Microbiol.">
        <title>Polycladomyces zharkentensis sp. nov., a novel thermophilic cellulose- and starch-degrading member of the Bacillota from a geothermal aquifer in Kazakhstan.</title>
        <authorList>
            <person name="Mashzhan A."/>
            <person name="Kistaubayeva A."/>
            <person name="Javier-Lopez R."/>
            <person name="Bissenova U."/>
            <person name="Bissenbay A."/>
            <person name="Birkeland N.K."/>
        </authorList>
    </citation>
    <scope>NUCLEOTIDE SEQUENCE</scope>
    <source>
        <strain evidence="1">ZKZ2T</strain>
    </source>
</reference>
<name>A0ABS2WGS6_9BACL</name>
<dbReference type="Pfam" id="PF11007">
    <property type="entry name" value="CotJA"/>
    <property type="match status" value="1"/>
</dbReference>
<evidence type="ECO:0000313" key="2">
    <source>
        <dbReference type="Proteomes" id="UP001177120"/>
    </source>
</evidence>
<dbReference type="InterPro" id="IPR020256">
    <property type="entry name" value="Spore_coat_CotJA"/>
</dbReference>
<accession>A0ABS2WGS6</accession>